<proteinExistence type="predicted"/>
<gene>
    <name evidence="1" type="ORF">BJN45_04345</name>
</gene>
<evidence type="ECO:0000313" key="2">
    <source>
        <dbReference type="Proteomes" id="UP000187526"/>
    </source>
</evidence>
<comment type="caution">
    <text evidence="1">The sequence shown here is derived from an EMBL/GenBank/DDBJ whole genome shotgun (WGS) entry which is preliminary data.</text>
</comment>
<dbReference type="AlphaFoldDB" id="A0A1R1IDU8"/>
<dbReference type="Gene3D" id="3.40.50.12580">
    <property type="match status" value="1"/>
</dbReference>
<accession>A0A1R1IDU8</accession>
<dbReference type="EMBL" id="MTHD01000001">
    <property type="protein sequence ID" value="OMG56835.1"/>
    <property type="molecule type" value="Genomic_DNA"/>
</dbReference>
<evidence type="ECO:0000313" key="1">
    <source>
        <dbReference type="EMBL" id="OMG56835.1"/>
    </source>
</evidence>
<dbReference type="Pfam" id="PF04464">
    <property type="entry name" value="Glyphos_transf"/>
    <property type="match status" value="1"/>
</dbReference>
<keyword evidence="2" id="KW-1185">Reference proteome</keyword>
<dbReference type="InterPro" id="IPR043148">
    <property type="entry name" value="TagF_C"/>
</dbReference>
<dbReference type="InterPro" id="IPR007554">
    <property type="entry name" value="Glycerophosphate_synth"/>
</dbReference>
<dbReference type="STRING" id="418702.BJN45_04345"/>
<protein>
    <submittedName>
        <fullName evidence="1">Uncharacterized protein</fullName>
    </submittedName>
</protein>
<sequence length="470" mass="52807">MHCKFDDPTDLLKLILIEKSGHVQIDSIGAMHPLELEEFELHCIGKRTGYSMRIGFFCPNEGFAGNFGYLPLELENHGCEVLWLFGTIAGYLESNHKNKWLIINDMARRIYGIDAIVTASVMDCLPNGPLHVLHDHLSFAHFDLEGHIDRLLHSTGRENRALSSLRELFNDLSAFVAFLPFYDLILTPSQAITDLTLKALYFSGYDSLPFLSGAPENKLKLDTISHLVDVKSYRDNITVFQSGYCKLDAPIRQYGNTPAENIIVFAPTPNDTTGNKENPLWTSVLVVNSHGVELLRNLCQNFPDYKIIFKPYKDELPEVVENIRRKLSDCTNLEIDGCGSMYWDLYSRTKILISDFSSTAYTFALGIGRPVVFFSPNEDSLPEEALNNTYCRNRCKIGLVAKTTNEVAKAISIMIGDYHKFLSRVSDFRQQNCVQPGYASAAGAAAIVSAISERRKEQPLGNMGIRLKRS</sequence>
<dbReference type="Proteomes" id="UP000187526">
    <property type="component" value="Unassembled WGS sequence"/>
</dbReference>
<name>A0A1R1IDU8_9RHOO</name>
<dbReference type="GO" id="GO:0047355">
    <property type="term" value="F:CDP-glycerol glycerophosphotransferase activity"/>
    <property type="evidence" value="ECO:0007669"/>
    <property type="project" value="InterPro"/>
</dbReference>
<dbReference type="GO" id="GO:0016020">
    <property type="term" value="C:membrane"/>
    <property type="evidence" value="ECO:0007669"/>
    <property type="project" value="InterPro"/>
</dbReference>
<reference evidence="1 2" key="1">
    <citation type="submission" date="2016-10" db="EMBL/GenBank/DDBJ databases">
        <title>Alkaliphiles isolated from bioreactors.</title>
        <authorList>
            <person name="Salah Z."/>
            <person name="Rout S.P."/>
            <person name="Humphreys P.N."/>
        </authorList>
    </citation>
    <scope>NUCLEOTIDE SEQUENCE [LARGE SCALE GENOMIC DNA]</scope>
    <source>
        <strain evidence="1 2">ZS02</strain>
    </source>
</reference>
<organism evidence="1 2">
    <name type="scientific">Azonexus hydrophilus</name>
    <dbReference type="NCBI Taxonomy" id="418702"/>
    <lineage>
        <taxon>Bacteria</taxon>
        <taxon>Pseudomonadati</taxon>
        <taxon>Pseudomonadota</taxon>
        <taxon>Betaproteobacteria</taxon>
        <taxon>Rhodocyclales</taxon>
        <taxon>Azonexaceae</taxon>
        <taxon>Azonexus</taxon>
    </lineage>
</organism>